<dbReference type="InterPro" id="IPR012165">
    <property type="entry name" value="Cyt_c3_hydrogenase_gsu"/>
</dbReference>
<evidence type="ECO:0000256" key="11">
    <source>
        <dbReference type="HAMAP-Rule" id="MF_01211"/>
    </source>
</evidence>
<evidence type="ECO:0000256" key="9">
    <source>
        <dbReference type="ARBA" id="ARBA00023004"/>
    </source>
</evidence>
<dbReference type="PIRSF" id="PIRSF006816">
    <property type="entry name" value="Cyc3_hyd_g"/>
    <property type="match status" value="1"/>
</dbReference>
<keyword evidence="5 11" id="KW-0479">Metal-binding</keyword>
<dbReference type="InterPro" id="IPR023455">
    <property type="entry name" value="Dihydroorotate_DHASE_ETsu"/>
</dbReference>
<dbReference type="HAMAP" id="MF_01211">
    <property type="entry name" value="DHODB_Fe_S_bind"/>
    <property type="match status" value="1"/>
</dbReference>
<comment type="caution">
    <text evidence="15">The sequence shown here is derived from an EMBL/GenBank/DDBJ whole genome shotgun (WGS) entry which is preliminary data.</text>
</comment>
<evidence type="ECO:0000313" key="15">
    <source>
        <dbReference type="EMBL" id="GFO94519.1"/>
    </source>
</evidence>
<dbReference type="InterPro" id="IPR050353">
    <property type="entry name" value="PyrK_electron_transfer"/>
</dbReference>
<feature type="binding site" evidence="11 12">
    <location>
        <begin position="77"/>
        <end position="78"/>
    </location>
    <ligand>
        <name>FAD</name>
        <dbReference type="ChEBI" id="CHEBI:57692"/>
    </ligand>
</feature>
<feature type="binding site" evidence="11 13">
    <location>
        <position position="222"/>
    </location>
    <ligand>
        <name>[2Fe-2S] cluster</name>
        <dbReference type="ChEBI" id="CHEBI:190135"/>
    </ligand>
</feature>
<dbReference type="GO" id="GO:0044205">
    <property type="term" value="P:'de novo' UMP biosynthetic process"/>
    <property type="evidence" value="ECO:0007669"/>
    <property type="project" value="UniProtKB-UniRule"/>
</dbReference>
<dbReference type="InterPro" id="IPR037117">
    <property type="entry name" value="Dihydroorotate_DH_ele_sf"/>
</dbReference>
<dbReference type="PANTHER" id="PTHR43513">
    <property type="entry name" value="DIHYDROOROTATE DEHYDROGENASE B (NAD(+)), ELECTRON TRANSFER SUBUNIT"/>
    <property type="match status" value="1"/>
</dbReference>
<evidence type="ECO:0000256" key="7">
    <source>
        <dbReference type="ARBA" id="ARBA00022975"/>
    </source>
</evidence>
<keyword evidence="7 11" id="KW-0665">Pyrimidine biosynthesis</keyword>
<dbReference type="PANTHER" id="PTHR43513:SF3">
    <property type="entry name" value="DIHYDROOROTATE DEHYDROGENASE B (NAD(+)), ELECTRON TRANSFER SUBUNIT-RELATED"/>
    <property type="match status" value="1"/>
</dbReference>
<dbReference type="InterPro" id="IPR017938">
    <property type="entry name" value="Riboflavin_synthase-like_b-brl"/>
</dbReference>
<dbReference type="GO" id="GO:0050660">
    <property type="term" value="F:flavin adenine dinucleotide binding"/>
    <property type="evidence" value="ECO:0007669"/>
    <property type="project" value="InterPro"/>
</dbReference>
<keyword evidence="2 11" id="KW-0813">Transport</keyword>
<name>A0AAI9NYT1_9FIRM</name>
<evidence type="ECO:0000256" key="5">
    <source>
        <dbReference type="ARBA" id="ARBA00022723"/>
    </source>
</evidence>
<keyword evidence="9 11" id="KW-0408">Iron</keyword>
<feature type="domain" description="FAD-binding FR-type" evidence="14">
    <location>
        <begin position="3"/>
        <end position="102"/>
    </location>
</feature>
<dbReference type="SUPFAM" id="SSF52343">
    <property type="entry name" value="Ferredoxin reductase-like, C-terminal NADP-linked domain"/>
    <property type="match status" value="1"/>
</dbReference>
<organism evidence="15 16">
    <name type="scientific">Coprococcus eutactus</name>
    <dbReference type="NCBI Taxonomy" id="33043"/>
    <lineage>
        <taxon>Bacteria</taxon>
        <taxon>Bacillati</taxon>
        <taxon>Bacillota</taxon>
        <taxon>Clostridia</taxon>
        <taxon>Lachnospirales</taxon>
        <taxon>Lachnospiraceae</taxon>
        <taxon>Coprococcus</taxon>
    </lineage>
</organism>
<dbReference type="Gene3D" id="2.40.30.10">
    <property type="entry name" value="Translation factors"/>
    <property type="match status" value="1"/>
</dbReference>
<comment type="similarity">
    <text evidence="1 11">Belongs to the PyrK family.</text>
</comment>
<comment type="subunit">
    <text evidence="11">Heterotetramer of 2 PyrK and 2 PyrD type B subunits.</text>
</comment>
<protein>
    <recommendedName>
        <fullName evidence="11">Dihydroorotate dehydrogenase B (NAD(+)), electron transfer subunit</fullName>
    </recommendedName>
    <alternativeName>
        <fullName evidence="11">Dihydroorotate oxidase B, electron transfer subunit</fullName>
    </alternativeName>
</protein>
<reference evidence="15" key="1">
    <citation type="submission" date="2020-06" db="EMBL/GenBank/DDBJ databases">
        <title>Characterization of fructooligosaccharide metabolism and fructooligosaccharide-degrading enzymes in human commensal butyrate producers.</title>
        <authorList>
            <person name="Tanno H."/>
            <person name="Fujii T."/>
            <person name="Hirano K."/>
            <person name="Maeno S."/>
            <person name="Tonozuka T."/>
            <person name="Sakamoto M."/>
            <person name="Ohkuma M."/>
            <person name="Tochio T."/>
            <person name="Endo A."/>
        </authorList>
    </citation>
    <scope>NUCLEOTIDE SEQUENCE</scope>
    <source>
        <strain evidence="15">JCM 31265</strain>
    </source>
</reference>
<dbReference type="Gene3D" id="3.40.50.80">
    <property type="entry name" value="Nucleotide-binding domain of ferredoxin-NADP reductase (FNR) module"/>
    <property type="match status" value="1"/>
</dbReference>
<evidence type="ECO:0000256" key="6">
    <source>
        <dbReference type="ARBA" id="ARBA00022827"/>
    </source>
</evidence>
<evidence type="ECO:0000256" key="13">
    <source>
        <dbReference type="PIRSR" id="PIRSR006816-2"/>
    </source>
</evidence>
<feature type="binding site" evidence="11 12">
    <location>
        <begin position="53"/>
        <end position="56"/>
    </location>
    <ligand>
        <name>FAD</name>
        <dbReference type="ChEBI" id="CHEBI:57692"/>
    </ligand>
</feature>
<comment type="cofactor">
    <cofactor evidence="11">
        <name>[2Fe-2S] cluster</name>
        <dbReference type="ChEBI" id="CHEBI:190135"/>
    </cofactor>
    <text evidence="11">Binds 1 [2Fe-2S] cluster per subunit.</text>
</comment>
<dbReference type="PRINTS" id="PR00409">
    <property type="entry name" value="PHDIOXRDTASE"/>
</dbReference>
<dbReference type="CDD" id="cd06218">
    <property type="entry name" value="DHOD_e_trans"/>
    <property type="match status" value="1"/>
</dbReference>
<keyword evidence="3 11" id="KW-0285">Flavoprotein</keyword>
<dbReference type="InterPro" id="IPR008333">
    <property type="entry name" value="Cbr1-like_FAD-bd_dom"/>
</dbReference>
<keyword evidence="6 11" id="KW-0274">FAD</keyword>
<keyword evidence="10 11" id="KW-0411">Iron-sulfur</keyword>
<dbReference type="InterPro" id="IPR001433">
    <property type="entry name" value="OxRdtase_FAD/NAD-bd"/>
</dbReference>
<dbReference type="InterPro" id="IPR019480">
    <property type="entry name" value="Dihydroorotate_DH_Fe-S-bd"/>
</dbReference>
<dbReference type="Proteomes" id="UP000660047">
    <property type="component" value="Unassembled WGS sequence"/>
</dbReference>
<dbReference type="GO" id="GO:0016491">
    <property type="term" value="F:oxidoreductase activity"/>
    <property type="evidence" value="ECO:0007669"/>
    <property type="project" value="InterPro"/>
</dbReference>
<dbReference type="InterPro" id="IPR039261">
    <property type="entry name" value="FNR_nucleotide-bd"/>
</dbReference>
<feature type="binding site" evidence="11 13">
    <location>
        <position position="241"/>
    </location>
    <ligand>
        <name>[2Fe-2S] cluster</name>
        <dbReference type="ChEBI" id="CHEBI:190135"/>
    </ligand>
</feature>
<comment type="cofactor">
    <cofactor evidence="11 12">
        <name>FAD</name>
        <dbReference type="ChEBI" id="CHEBI:57692"/>
    </cofactor>
    <text evidence="11 12">Binds 1 FAD per subunit.</text>
</comment>
<dbReference type="SUPFAM" id="SSF63380">
    <property type="entry name" value="Riboflavin synthase domain-like"/>
    <property type="match status" value="1"/>
</dbReference>
<evidence type="ECO:0000313" key="16">
    <source>
        <dbReference type="Proteomes" id="UP000660047"/>
    </source>
</evidence>
<evidence type="ECO:0000256" key="10">
    <source>
        <dbReference type="ARBA" id="ARBA00023014"/>
    </source>
</evidence>
<sequence>MGKLKMTAKVVSQETLATDVYSLVLEAPEIASQAIAGQFVSVYTHDGSKMLPRPISLCGIDREAGTLRLVYRVVGFGTKEFSQLAAGDTVDILGPLGNGFMKSDKKAILIGGGIGIPPMLQLAKELDCEKSVVLGYRDEIFLNEEFEPYAQVYMSSEDGQHGVKGNVIDAIKEYGVDGAVIYACGPTPMLRGIKAYAMEKGIECQISMEEKMACGVGACLACVCKTKEIDEHSQVHNRRICKDGPVFYAEEVEL</sequence>
<dbReference type="Pfam" id="PF00970">
    <property type="entry name" value="FAD_binding_6"/>
    <property type="match status" value="1"/>
</dbReference>
<keyword evidence="8 11" id="KW-0249">Electron transport</keyword>
<dbReference type="Pfam" id="PF10418">
    <property type="entry name" value="DHODB_Fe-S_bind"/>
    <property type="match status" value="1"/>
</dbReference>
<feature type="binding site" evidence="11 13">
    <location>
        <position position="219"/>
    </location>
    <ligand>
        <name>[2Fe-2S] cluster</name>
        <dbReference type="ChEBI" id="CHEBI:190135"/>
    </ligand>
</feature>
<evidence type="ECO:0000256" key="8">
    <source>
        <dbReference type="ARBA" id="ARBA00022982"/>
    </source>
</evidence>
<dbReference type="Gene3D" id="2.10.240.10">
    <property type="entry name" value="Dihydroorotate dehydrogenase, electron transfer subunit"/>
    <property type="match status" value="1"/>
</dbReference>
<dbReference type="GO" id="GO:0046872">
    <property type="term" value="F:metal ion binding"/>
    <property type="evidence" value="ECO:0007669"/>
    <property type="project" value="UniProtKB-KW"/>
</dbReference>
<keyword evidence="4 11" id="KW-0001">2Fe-2S</keyword>
<dbReference type="Pfam" id="PF00175">
    <property type="entry name" value="NAD_binding_1"/>
    <property type="match status" value="1"/>
</dbReference>
<dbReference type="GO" id="GO:0051537">
    <property type="term" value="F:2 iron, 2 sulfur cluster binding"/>
    <property type="evidence" value="ECO:0007669"/>
    <property type="project" value="UniProtKB-KW"/>
</dbReference>
<evidence type="ECO:0000259" key="14">
    <source>
        <dbReference type="PROSITE" id="PS51384"/>
    </source>
</evidence>
<proteinExistence type="inferred from homology"/>
<feature type="binding site" evidence="11 13">
    <location>
        <position position="214"/>
    </location>
    <ligand>
        <name>[2Fe-2S] cluster</name>
        <dbReference type="ChEBI" id="CHEBI:190135"/>
    </ligand>
</feature>
<dbReference type="GO" id="GO:0009055">
    <property type="term" value="F:electron transfer activity"/>
    <property type="evidence" value="ECO:0007669"/>
    <property type="project" value="UniProtKB-UniRule"/>
</dbReference>
<feature type="binding site" evidence="11 12">
    <location>
        <begin position="70"/>
        <end position="72"/>
    </location>
    <ligand>
        <name>FAD</name>
        <dbReference type="ChEBI" id="CHEBI:57692"/>
    </ligand>
</feature>
<evidence type="ECO:0000256" key="4">
    <source>
        <dbReference type="ARBA" id="ARBA00022714"/>
    </source>
</evidence>
<dbReference type="EMBL" id="BLYL01000008">
    <property type="protein sequence ID" value="GFO94519.1"/>
    <property type="molecule type" value="Genomic_DNA"/>
</dbReference>
<dbReference type="PROSITE" id="PS51384">
    <property type="entry name" value="FAD_FR"/>
    <property type="match status" value="1"/>
</dbReference>
<evidence type="ECO:0000256" key="12">
    <source>
        <dbReference type="PIRSR" id="PIRSR006816-1"/>
    </source>
</evidence>
<comment type="function">
    <text evidence="11">Responsible for channeling the electrons from the oxidation of dihydroorotate from the FMN redox center in the PyrD type B subunit to the ultimate electron acceptor NAD(+).</text>
</comment>
<evidence type="ECO:0000256" key="2">
    <source>
        <dbReference type="ARBA" id="ARBA00022448"/>
    </source>
</evidence>
<evidence type="ECO:0000256" key="3">
    <source>
        <dbReference type="ARBA" id="ARBA00022630"/>
    </source>
</evidence>
<accession>A0AAI9NYT1</accession>
<dbReference type="RefSeq" id="WP_055224146.1">
    <property type="nucleotide sequence ID" value="NZ_BLYL01000008.1"/>
</dbReference>
<dbReference type="InterPro" id="IPR017927">
    <property type="entry name" value="FAD-bd_FR_type"/>
</dbReference>
<comment type="cofactor">
    <cofactor evidence="13">
        <name>[2Fe-2S] cluster</name>
        <dbReference type="ChEBI" id="CHEBI:190135"/>
    </cofactor>
    <text evidence="13">Binds 1 [2Fe-2S] cluster per subunit.</text>
</comment>
<gene>
    <name evidence="11 15" type="primary">pyrK</name>
    <name evidence="15" type="ORF">COEU31_15650</name>
</gene>
<evidence type="ECO:0000256" key="1">
    <source>
        <dbReference type="ARBA" id="ARBA00006422"/>
    </source>
</evidence>
<comment type="pathway">
    <text evidence="11">Pyrimidine metabolism; UMP biosynthesis via de novo pathway; orotate from (S)-dihydroorotate (NAD(+) route): step 1/1.</text>
</comment>
<dbReference type="AlphaFoldDB" id="A0AAI9NYT1"/>